<organism evidence="3 4">
    <name type="scientific">Cymbomonas tetramitiformis</name>
    <dbReference type="NCBI Taxonomy" id="36881"/>
    <lineage>
        <taxon>Eukaryota</taxon>
        <taxon>Viridiplantae</taxon>
        <taxon>Chlorophyta</taxon>
        <taxon>Pyramimonadophyceae</taxon>
        <taxon>Pyramimonadales</taxon>
        <taxon>Pyramimonadaceae</taxon>
        <taxon>Cymbomonas</taxon>
    </lineage>
</organism>
<accession>A0AAE0KT15</accession>
<evidence type="ECO:0000313" key="3">
    <source>
        <dbReference type="EMBL" id="KAK3259430.1"/>
    </source>
</evidence>
<keyword evidence="4" id="KW-1185">Reference proteome</keyword>
<feature type="non-terminal residue" evidence="3">
    <location>
        <position position="1"/>
    </location>
</feature>
<keyword evidence="2" id="KW-0472">Membrane</keyword>
<feature type="region of interest" description="Disordered" evidence="1">
    <location>
        <begin position="46"/>
        <end position="76"/>
    </location>
</feature>
<feature type="transmembrane region" description="Helical" evidence="2">
    <location>
        <begin position="79"/>
        <end position="100"/>
    </location>
</feature>
<evidence type="ECO:0000256" key="2">
    <source>
        <dbReference type="SAM" id="Phobius"/>
    </source>
</evidence>
<name>A0AAE0KT15_9CHLO</name>
<evidence type="ECO:0000256" key="1">
    <source>
        <dbReference type="SAM" id="MobiDB-lite"/>
    </source>
</evidence>
<comment type="caution">
    <text evidence="3">The sequence shown here is derived from an EMBL/GenBank/DDBJ whole genome shotgun (WGS) entry which is preliminary data.</text>
</comment>
<dbReference type="AlphaFoldDB" id="A0AAE0KT15"/>
<keyword evidence="2" id="KW-0812">Transmembrane</keyword>
<gene>
    <name evidence="3" type="ORF">CYMTET_31572</name>
</gene>
<sequence length="200" mass="21221">SAEHFAAVVLEDAASIFTEAEFQEYGDIASLDVVVHDSLVTDSPTSVPSLASASSALTRSPTSPASDGGGDQQGDENPAGTLATIVICCAIGLFFAVLLASRFRKSRGWRVVRDRNRGIRRLGAKLGDLAGRLPSSCESAACCREVKRTLRSQFGKRVSQNSTHNVVTTQTVVANPMVYSGMKSGEIRNTDVEMSTPLGK</sequence>
<protein>
    <submittedName>
        <fullName evidence="3">Uncharacterized protein</fullName>
    </submittedName>
</protein>
<reference evidence="3 4" key="1">
    <citation type="journal article" date="2015" name="Genome Biol. Evol.">
        <title>Comparative Genomics of a Bacterivorous Green Alga Reveals Evolutionary Causalities and Consequences of Phago-Mixotrophic Mode of Nutrition.</title>
        <authorList>
            <person name="Burns J.A."/>
            <person name="Paasch A."/>
            <person name="Narechania A."/>
            <person name="Kim E."/>
        </authorList>
    </citation>
    <scope>NUCLEOTIDE SEQUENCE [LARGE SCALE GENOMIC DNA]</scope>
    <source>
        <strain evidence="3 4">PLY_AMNH</strain>
    </source>
</reference>
<keyword evidence="2" id="KW-1133">Transmembrane helix</keyword>
<evidence type="ECO:0000313" key="4">
    <source>
        <dbReference type="Proteomes" id="UP001190700"/>
    </source>
</evidence>
<feature type="compositionally biased region" description="Low complexity" evidence="1">
    <location>
        <begin position="46"/>
        <end position="66"/>
    </location>
</feature>
<proteinExistence type="predicted"/>
<dbReference type="EMBL" id="LGRX02018748">
    <property type="protein sequence ID" value="KAK3259430.1"/>
    <property type="molecule type" value="Genomic_DNA"/>
</dbReference>
<dbReference type="Proteomes" id="UP001190700">
    <property type="component" value="Unassembled WGS sequence"/>
</dbReference>